<keyword evidence="3" id="KW-1185">Reference proteome</keyword>
<feature type="transmembrane region" description="Helical" evidence="1">
    <location>
        <begin position="360"/>
        <end position="379"/>
    </location>
</feature>
<sequence length="1054" mass="117376">MEKQPREKGLIAWFTYNSVAANLLMLFIVIAGFVSYNLMTKRMMPDVQPNLVSISVPYLGAAPKEVEEGVVIKVEEAIQDVKGVKTIRSTASEGMGSVVVELQNDVDLDDAVNEIKIKVDSISTFPGETEKPVISKIEFSADVMWLSVFGDMDRRTRQTIAREVRDDIMSLPDVNKAEILGNRPYEISVEISDAQLQKYNLTMSEVARAIRNFSIDLPGGAIKTDGGDIRLRTKGQAYTGLDFSQIILRTNPDGTRLLLSDIADINDGFVESDGYARFNGKPATVIRVKSVGEQNDLEIAESVRNYMAKKNKLLPEGAKIEIWGDGSYYLQQRLDMMFWNMLMGIVLVFVLLTLFLRPRVAFWVLVGIPICFFGAFLLMDKVGPVATNINFLSLFGLILVLGIVVDDAIIIGESIYTEIKEHGHSKENVIRGAKRVAVPATFGVLTTIAAFAPMLTLDFVAAPFFEAIAVVVILCLIFSLIESKWILPAHLAHMKYKPYDETNSSKLGKVQHAIREGMERFALNKYLPVLKTVTKHRYLTLTSFVCVLIVSFSLIATGWLKQEIFPSIPTDIIQARFSLSEGSPITERDALIERMEKAVRQVDKDLAKENNGEPIAQHVLAWTSGDTGGGMLVELTKGETREVDSWAFERAWRDAVGEVAGVKELRFMSSAGIGGDAGLSFRLMGSNYNNLELASKELEDKLAEYDGVFDIRTSYSSGNQEIELSLKPGAESLGITLVDLGRQVRQAFYGEEAQRIQRGKDEIRVMVRYPKEERKSIANLENMRIRAPSGDWVPFTSVADFTMDEGYSSIQREDRNRAVSVMADINPEKIQSRTVIMEITQQFIPQLVAKYPGVKSELSGQSKETTEFLIELGLSFLFAIAMIYVLLAIPLKSYLQPIMVMSVIPFGFIGAIAGHMIFGKSFSMMSWFGIVALSGVVVNDSLIMVEFVNRARREGTRLMDAVLGAGVKRFRAIMLTSLTTFFGLFPIMFETSLQAQVIIPMAISLAFGIMFATFITLLLIPALYLILEDVKDWWRRTVLRRPTSSTAASVRQSN</sequence>
<reference evidence="2 3" key="1">
    <citation type="submission" date="2018-05" db="EMBL/GenBank/DDBJ databases">
        <title>Genomic Encyclopedia of Type Strains, Phase IV (KMG-IV): sequencing the most valuable type-strain genomes for metagenomic binning, comparative biology and taxonomic classification.</title>
        <authorList>
            <person name="Goeker M."/>
        </authorList>
    </citation>
    <scope>NUCLEOTIDE SEQUENCE [LARGE SCALE GENOMIC DNA]</scope>
    <source>
        <strain evidence="2 3">DSM 25350</strain>
    </source>
</reference>
<feature type="transmembrane region" description="Helical" evidence="1">
    <location>
        <begin position="924"/>
        <end position="949"/>
    </location>
</feature>
<feature type="transmembrane region" description="Helical" evidence="1">
    <location>
        <begin position="337"/>
        <end position="355"/>
    </location>
</feature>
<dbReference type="SUPFAM" id="SSF82693">
    <property type="entry name" value="Multidrug efflux transporter AcrB pore domain, PN1, PN2, PC1 and PC2 subdomains"/>
    <property type="match status" value="2"/>
</dbReference>
<accession>A0A316G2H5</accession>
<feature type="transmembrane region" description="Helical" evidence="1">
    <location>
        <begin position="436"/>
        <end position="455"/>
    </location>
</feature>
<protein>
    <submittedName>
        <fullName evidence="2">Multidrug efflux pump subunit AcrB</fullName>
    </submittedName>
</protein>
<dbReference type="Proteomes" id="UP000245790">
    <property type="component" value="Unassembled WGS sequence"/>
</dbReference>
<keyword evidence="1" id="KW-1133">Transmembrane helix</keyword>
<dbReference type="PANTHER" id="PTHR32063:SF33">
    <property type="entry name" value="RND SUPERFAMILY EFFLUX PUMP PERMEASE COMPONENT"/>
    <property type="match status" value="1"/>
</dbReference>
<dbReference type="AlphaFoldDB" id="A0A316G2H5"/>
<dbReference type="Gene3D" id="3.30.70.1440">
    <property type="entry name" value="Multidrug efflux transporter AcrB pore domain"/>
    <property type="match status" value="1"/>
</dbReference>
<keyword evidence="1" id="KW-0472">Membrane</keyword>
<dbReference type="InterPro" id="IPR001036">
    <property type="entry name" value="Acrflvin-R"/>
</dbReference>
<dbReference type="SUPFAM" id="SSF82714">
    <property type="entry name" value="Multidrug efflux transporter AcrB TolC docking domain, DN and DC subdomains"/>
    <property type="match status" value="2"/>
</dbReference>
<evidence type="ECO:0000313" key="3">
    <source>
        <dbReference type="Proteomes" id="UP000245790"/>
    </source>
</evidence>
<feature type="transmembrane region" description="Helical" evidence="1">
    <location>
        <begin position="12"/>
        <end position="36"/>
    </location>
</feature>
<dbReference type="InterPro" id="IPR027463">
    <property type="entry name" value="AcrB_DN_DC_subdom"/>
</dbReference>
<dbReference type="Gene3D" id="3.30.70.1320">
    <property type="entry name" value="Multidrug efflux transporter AcrB pore domain like"/>
    <property type="match status" value="1"/>
</dbReference>
<dbReference type="GO" id="GO:0005886">
    <property type="term" value="C:plasma membrane"/>
    <property type="evidence" value="ECO:0007669"/>
    <property type="project" value="TreeGrafter"/>
</dbReference>
<evidence type="ECO:0000256" key="1">
    <source>
        <dbReference type="SAM" id="Phobius"/>
    </source>
</evidence>
<dbReference type="PRINTS" id="PR00702">
    <property type="entry name" value="ACRIFLAVINRP"/>
</dbReference>
<dbReference type="PANTHER" id="PTHR32063">
    <property type="match status" value="1"/>
</dbReference>
<feature type="transmembrane region" description="Helical" evidence="1">
    <location>
        <begin position="538"/>
        <end position="560"/>
    </location>
</feature>
<evidence type="ECO:0000313" key="2">
    <source>
        <dbReference type="EMBL" id="PWK54000.1"/>
    </source>
</evidence>
<feature type="transmembrane region" description="Helical" evidence="1">
    <location>
        <begin position="868"/>
        <end position="891"/>
    </location>
</feature>
<proteinExistence type="predicted"/>
<dbReference type="Gene3D" id="3.30.70.1430">
    <property type="entry name" value="Multidrug efflux transporter AcrB pore domain"/>
    <property type="match status" value="2"/>
</dbReference>
<dbReference type="RefSeq" id="WP_109762172.1">
    <property type="nucleotide sequence ID" value="NZ_QGGU01000002.1"/>
</dbReference>
<dbReference type="SUPFAM" id="SSF82866">
    <property type="entry name" value="Multidrug efflux transporter AcrB transmembrane domain"/>
    <property type="match status" value="2"/>
</dbReference>
<feature type="transmembrane region" description="Helical" evidence="1">
    <location>
        <begin position="1001"/>
        <end position="1027"/>
    </location>
</feature>
<dbReference type="GO" id="GO:0042910">
    <property type="term" value="F:xenobiotic transmembrane transporter activity"/>
    <property type="evidence" value="ECO:0007669"/>
    <property type="project" value="TreeGrafter"/>
</dbReference>
<dbReference type="Gene3D" id="3.30.2090.10">
    <property type="entry name" value="Multidrug efflux transporter AcrB TolC docking domain, DN and DC subdomains"/>
    <property type="match status" value="2"/>
</dbReference>
<feature type="transmembrane region" description="Helical" evidence="1">
    <location>
        <begin position="461"/>
        <end position="481"/>
    </location>
</feature>
<dbReference type="Pfam" id="PF00873">
    <property type="entry name" value="ACR_tran"/>
    <property type="match status" value="1"/>
</dbReference>
<dbReference type="OrthoDB" id="5287122at2"/>
<feature type="transmembrane region" description="Helical" evidence="1">
    <location>
        <begin position="970"/>
        <end position="989"/>
    </location>
</feature>
<comment type="caution">
    <text evidence="2">The sequence shown here is derived from an EMBL/GenBank/DDBJ whole genome shotgun (WGS) entry which is preliminary data.</text>
</comment>
<keyword evidence="1" id="KW-0812">Transmembrane</keyword>
<dbReference type="EMBL" id="QGGU01000002">
    <property type="protein sequence ID" value="PWK54000.1"/>
    <property type="molecule type" value="Genomic_DNA"/>
</dbReference>
<dbReference type="Gene3D" id="1.20.1640.10">
    <property type="entry name" value="Multidrug efflux transporter AcrB transmembrane domain"/>
    <property type="match status" value="2"/>
</dbReference>
<name>A0A316G2H5_9GAMM</name>
<feature type="transmembrane region" description="Helical" evidence="1">
    <location>
        <begin position="898"/>
        <end position="918"/>
    </location>
</feature>
<gene>
    <name evidence="2" type="ORF">C8D97_102392</name>
</gene>
<feature type="transmembrane region" description="Helical" evidence="1">
    <location>
        <begin position="391"/>
        <end position="416"/>
    </location>
</feature>
<organism evidence="2 3">
    <name type="scientific">Pleionea mediterranea</name>
    <dbReference type="NCBI Taxonomy" id="523701"/>
    <lineage>
        <taxon>Bacteria</taxon>
        <taxon>Pseudomonadati</taxon>
        <taxon>Pseudomonadota</taxon>
        <taxon>Gammaproteobacteria</taxon>
        <taxon>Oceanospirillales</taxon>
        <taxon>Pleioneaceae</taxon>
        <taxon>Pleionea</taxon>
    </lineage>
</organism>